<gene>
    <name evidence="11" type="ORF">Q5P01_014603</name>
</gene>
<dbReference type="CDD" id="cd20525">
    <property type="entry name" value="CYCLIN_CCNH_rpt2"/>
    <property type="match status" value="1"/>
</dbReference>
<feature type="signal peptide" evidence="9">
    <location>
        <begin position="1"/>
        <end position="22"/>
    </location>
</feature>
<dbReference type="InterPro" id="IPR013763">
    <property type="entry name" value="Cyclin-like_dom"/>
</dbReference>
<dbReference type="Gene3D" id="1.10.472.10">
    <property type="entry name" value="Cyclin-like"/>
    <property type="match status" value="2"/>
</dbReference>
<dbReference type="InterPro" id="IPR043198">
    <property type="entry name" value="Cyclin/Ssn8"/>
</dbReference>
<evidence type="ECO:0000313" key="11">
    <source>
        <dbReference type="EMBL" id="KAK2837391.1"/>
    </source>
</evidence>
<keyword evidence="9" id="KW-0732">Signal</keyword>
<comment type="subunit">
    <text evidence="6">Associates primarily with CDK7 and MAT1 to form the CAK complex. CAK can further associate with the core-TFIIH to form the TFIIH basal transcription factor.</text>
</comment>
<dbReference type="InterPro" id="IPR006671">
    <property type="entry name" value="Cyclin_N"/>
</dbReference>
<keyword evidence="12" id="KW-1185">Reference proteome</keyword>
<accession>A0AA88MFW9</accession>
<dbReference type="InterPro" id="IPR027081">
    <property type="entry name" value="CyclinH/Ccl1"/>
</dbReference>
<dbReference type="NCBIfam" id="TIGR00569">
    <property type="entry name" value="ccl1"/>
    <property type="match status" value="1"/>
</dbReference>
<keyword evidence="3 7" id="KW-0195">Cyclin</keyword>
<dbReference type="SUPFAM" id="SSF47954">
    <property type="entry name" value="Cyclin-like"/>
    <property type="match status" value="2"/>
</dbReference>
<evidence type="ECO:0000256" key="6">
    <source>
        <dbReference type="ARBA" id="ARBA00026042"/>
    </source>
</evidence>
<dbReference type="Pfam" id="PF00134">
    <property type="entry name" value="Cyclin_N"/>
    <property type="match status" value="1"/>
</dbReference>
<organism evidence="11 12">
    <name type="scientific">Channa striata</name>
    <name type="common">Snakehead murrel</name>
    <name type="synonym">Ophicephalus striatus</name>
    <dbReference type="NCBI Taxonomy" id="64152"/>
    <lineage>
        <taxon>Eukaryota</taxon>
        <taxon>Metazoa</taxon>
        <taxon>Chordata</taxon>
        <taxon>Craniata</taxon>
        <taxon>Vertebrata</taxon>
        <taxon>Euteleostomi</taxon>
        <taxon>Actinopterygii</taxon>
        <taxon>Neopterygii</taxon>
        <taxon>Teleostei</taxon>
        <taxon>Neoteleostei</taxon>
        <taxon>Acanthomorphata</taxon>
        <taxon>Anabantaria</taxon>
        <taxon>Anabantiformes</taxon>
        <taxon>Channoidei</taxon>
        <taxon>Channidae</taxon>
        <taxon>Channa</taxon>
    </lineage>
</organism>
<proteinExistence type="inferred from homology"/>
<dbReference type="FunFam" id="1.10.472.10:FF:000029">
    <property type="entry name" value="Cyclin h"/>
    <property type="match status" value="1"/>
</dbReference>
<dbReference type="EMBL" id="JAUPFM010000011">
    <property type="protein sequence ID" value="KAK2837391.1"/>
    <property type="molecule type" value="Genomic_DNA"/>
</dbReference>
<protein>
    <recommendedName>
        <fullName evidence="2">Cyclin-H</fullName>
    </recommendedName>
</protein>
<dbReference type="AlphaFoldDB" id="A0AA88MFW9"/>
<evidence type="ECO:0000256" key="1">
    <source>
        <dbReference type="ARBA" id="ARBA00008638"/>
    </source>
</evidence>
<feature type="chain" id="PRO_5041703638" description="Cyclin-H" evidence="9">
    <location>
        <begin position="23"/>
        <end position="431"/>
    </location>
</feature>
<dbReference type="SMART" id="SM00385">
    <property type="entry name" value="CYCLIN"/>
    <property type="match status" value="1"/>
</dbReference>
<evidence type="ECO:0000256" key="4">
    <source>
        <dbReference type="ARBA" id="ARBA00023306"/>
    </source>
</evidence>
<dbReference type="Pfam" id="PF16899">
    <property type="entry name" value="Cyclin_C_2"/>
    <property type="match status" value="1"/>
</dbReference>
<evidence type="ECO:0000256" key="7">
    <source>
        <dbReference type="RuleBase" id="RU000383"/>
    </source>
</evidence>
<reference evidence="11" key="1">
    <citation type="submission" date="2023-07" db="EMBL/GenBank/DDBJ databases">
        <title>Chromosome-level Genome Assembly of Striped Snakehead (Channa striata).</title>
        <authorList>
            <person name="Liu H."/>
        </authorList>
    </citation>
    <scope>NUCLEOTIDE SEQUENCE</scope>
    <source>
        <strain evidence="11">Gz</strain>
        <tissue evidence="11">Muscle</tissue>
    </source>
</reference>
<name>A0AA88MFW9_CHASR</name>
<evidence type="ECO:0000313" key="12">
    <source>
        <dbReference type="Proteomes" id="UP001187415"/>
    </source>
</evidence>
<dbReference type="GO" id="GO:0006357">
    <property type="term" value="P:regulation of transcription by RNA polymerase II"/>
    <property type="evidence" value="ECO:0007669"/>
    <property type="project" value="InterPro"/>
</dbReference>
<dbReference type="GO" id="GO:0006351">
    <property type="term" value="P:DNA-templated transcription"/>
    <property type="evidence" value="ECO:0007669"/>
    <property type="project" value="InterPro"/>
</dbReference>
<dbReference type="PANTHER" id="PTHR10026">
    <property type="entry name" value="CYCLIN"/>
    <property type="match status" value="1"/>
</dbReference>
<feature type="region of interest" description="Disordered" evidence="8">
    <location>
        <begin position="403"/>
        <end position="431"/>
    </location>
</feature>
<dbReference type="CDD" id="cd20524">
    <property type="entry name" value="CYCLIN_CCNH_rpt1"/>
    <property type="match status" value="1"/>
</dbReference>
<dbReference type="GO" id="GO:0070985">
    <property type="term" value="C:transcription factor TFIIK complex"/>
    <property type="evidence" value="ECO:0007669"/>
    <property type="project" value="InterPro"/>
</dbReference>
<comment type="similarity">
    <text evidence="1">Belongs to the cyclin family. Cyclin C subfamily.</text>
</comment>
<evidence type="ECO:0000256" key="8">
    <source>
        <dbReference type="SAM" id="MobiDB-lite"/>
    </source>
</evidence>
<evidence type="ECO:0000256" key="5">
    <source>
        <dbReference type="ARBA" id="ARBA00025343"/>
    </source>
</evidence>
<feature type="domain" description="Cyclin-like" evidence="10">
    <location>
        <begin position="174"/>
        <end position="265"/>
    </location>
</feature>
<comment type="function">
    <text evidence="5">Regulates CDK7, the catalytic subunit of the CDK-activating kinase (CAK) enzymatic complex. CAK activates the cyclin-associated kinases CDK1, CDK2, CDK4 and CDK6 by threonine phosphorylation. CAK complexed to the core-TFIIH basal transcription factor activates RNA polymerase II by serine phosphorylation of the repetitive C-terminal domain (CTD) of its large subunit (POLR2A), allowing its escape from the promoter and elongation of the transcripts. Involved in cell cycle control and in RNA transcription by RNA polymerase II. Its expression and activity are constant throughout the cell cycle.</text>
</comment>
<dbReference type="InterPro" id="IPR031658">
    <property type="entry name" value="Cyclin_C_2"/>
</dbReference>
<comment type="caution">
    <text evidence="11">The sequence shown here is derived from an EMBL/GenBank/DDBJ whole genome shotgun (WGS) entry which is preliminary data.</text>
</comment>
<evidence type="ECO:0000259" key="10">
    <source>
        <dbReference type="SMART" id="SM00385"/>
    </source>
</evidence>
<evidence type="ECO:0000256" key="9">
    <source>
        <dbReference type="SAM" id="SignalP"/>
    </source>
</evidence>
<sequence length="431" mass="49696">MPGIDLMLGLDLVLVVPSPVPAQINSPLSGLGRRLKHISPLPTFIYSQLSSQAYPMPPLILFLLLPLLSLSCRGPRAVVYTANSCFISSVDVRGWTNVFLDTNICRVPAGAIMFHNSSQRKYWIFKSEDELEHMRCKANQKFRSKILESGKHGVSESMFLERHEEEVLLRHYERRMLDFCNTFKPVMPKSVVGTAIMYFRRFYLNNSIMEFHPRIIMLTCVYLSCKVDEFNVSSTQFVGNLQQETPAGQERVLEQILEYELLLIQQLNFHLVVHNPYRPMEGLLIDLKTRFPTLENPESLRKNADDFLTQAAITDAGLLFSPSQIALTAILNSATRAGLSMESYLTECLALRDDKETLSKMYDSMRRMKTILKKYEFPKLEEVNVYKQKLERIHHEFSISSNKRKRGYEDDGHVAKEPRLTEEEWTDEDLI</sequence>
<dbReference type="InterPro" id="IPR036915">
    <property type="entry name" value="Cyclin-like_sf"/>
</dbReference>
<evidence type="ECO:0000256" key="3">
    <source>
        <dbReference type="ARBA" id="ARBA00023127"/>
    </source>
</evidence>
<dbReference type="GO" id="GO:0016538">
    <property type="term" value="F:cyclin-dependent protein serine/threonine kinase regulator activity"/>
    <property type="evidence" value="ECO:0007669"/>
    <property type="project" value="InterPro"/>
</dbReference>
<dbReference type="Proteomes" id="UP001187415">
    <property type="component" value="Unassembled WGS sequence"/>
</dbReference>
<evidence type="ECO:0000256" key="2">
    <source>
        <dbReference type="ARBA" id="ARBA00019496"/>
    </source>
</evidence>
<feature type="compositionally biased region" description="Basic and acidic residues" evidence="8">
    <location>
        <begin position="407"/>
        <end position="422"/>
    </location>
</feature>
<keyword evidence="4" id="KW-0131">Cell cycle</keyword>